<dbReference type="Gene3D" id="3.90.1820.10">
    <property type="entry name" value="AglA-like glucosidase"/>
    <property type="match status" value="1"/>
</dbReference>
<dbReference type="CDD" id="cd05297">
    <property type="entry name" value="GH4_alpha_glucosidase_galactosidase"/>
    <property type="match status" value="1"/>
</dbReference>
<evidence type="ECO:0000259" key="13">
    <source>
        <dbReference type="Pfam" id="PF11975"/>
    </source>
</evidence>
<feature type="binding site" evidence="10">
    <location>
        <position position="172"/>
    </location>
    <ligand>
        <name>Mn(2+)</name>
        <dbReference type="ChEBI" id="CHEBI:29035"/>
    </ligand>
</feature>
<feature type="site" description="Increases basicity of active site Tyr" evidence="11">
    <location>
        <position position="113"/>
    </location>
</feature>
<name>A0A1Y1RUM8_9SPIO</name>
<accession>A0A1Y1RUM8</accession>
<dbReference type="PANTHER" id="PTHR32092">
    <property type="entry name" value="6-PHOSPHO-BETA-GLUCOSIDASE-RELATED"/>
    <property type="match status" value="1"/>
</dbReference>
<evidence type="ECO:0000256" key="11">
    <source>
        <dbReference type="PIRSR" id="PIRSR601088-4"/>
    </source>
</evidence>
<dbReference type="OrthoDB" id="9808275at2"/>
<comment type="similarity">
    <text evidence="2 12">Belongs to the glycosyl hydrolase 4 family.</text>
</comment>
<gene>
    <name evidence="14" type="ORF">B4O97_15805</name>
</gene>
<dbReference type="InterPro" id="IPR015955">
    <property type="entry name" value="Lactate_DH/Glyco_Ohase_4_C"/>
</dbReference>
<evidence type="ECO:0000256" key="2">
    <source>
        <dbReference type="ARBA" id="ARBA00010141"/>
    </source>
</evidence>
<comment type="cofactor">
    <cofactor evidence="1">
        <name>Mn(2+)</name>
        <dbReference type="ChEBI" id="CHEBI:29035"/>
    </cofactor>
</comment>
<keyword evidence="3 10" id="KW-0479">Metal-binding</keyword>
<evidence type="ECO:0000256" key="3">
    <source>
        <dbReference type="ARBA" id="ARBA00022723"/>
    </source>
</evidence>
<feature type="binding site" evidence="10">
    <location>
        <position position="204"/>
    </location>
    <ligand>
        <name>Mn(2+)</name>
        <dbReference type="ChEBI" id="CHEBI:29035"/>
    </ligand>
</feature>
<sequence length="435" mass="48692">MIITFLGAGSTVFVRNILGDVFQTPALQDVEIHLYDIDGVRLEESLAIIGRMNQKLNAGLARVRGFCGDHERRAALRSADFVINAIQVGGYEPATVIDFEIPARYGLRQTIGDTLGIGGIFRGIRTLQVMFEIVKEMEKECPDALLLNYVNPLSIVTGGILAASGIRTVGLCHSVQICVPRLLQYTGIDIDPQEVRWKIAGINHMAWLLEIQHKARDLYPEIKRRAQGLREHKDRLRFEMMRRFGYYVTESSEHNAEYTPYWIKRTHPGLIEEYHIPLDEYPRRCREQIREWEQEKGKDLDSRAEAGGLSYEYAAGIMDSVVCGTPRRVHGNVPNRGLIPNLPAKALVELPCLVDRNGVQGVYAGELPTQCAALNSAAVHVQLMTIEAALKGSREALYQAAFLDPHTAAELSIDEIVSLCDDMLEAHGDYCRIIP</sequence>
<dbReference type="Proteomes" id="UP000192343">
    <property type="component" value="Unassembled WGS sequence"/>
</dbReference>
<dbReference type="InterPro" id="IPR036291">
    <property type="entry name" value="NAD(P)-bd_dom_sf"/>
</dbReference>
<dbReference type="RefSeq" id="WP_083052313.1">
    <property type="nucleotide sequence ID" value="NZ_MWQY01000020.1"/>
</dbReference>
<keyword evidence="6 10" id="KW-0464">Manganese</keyword>
<protein>
    <submittedName>
        <fullName evidence="14">Alpha-glucosidase/alpha-galactosidase</fullName>
    </submittedName>
</protein>
<comment type="caution">
    <text evidence="14">The sequence shown here is derived from an EMBL/GenBank/DDBJ whole genome shotgun (WGS) entry which is preliminary data.</text>
</comment>
<evidence type="ECO:0000256" key="6">
    <source>
        <dbReference type="ARBA" id="ARBA00023211"/>
    </source>
</evidence>
<dbReference type="Pfam" id="PF11975">
    <property type="entry name" value="Glyco_hydro_4C"/>
    <property type="match status" value="1"/>
</dbReference>
<evidence type="ECO:0000256" key="7">
    <source>
        <dbReference type="ARBA" id="ARBA00023277"/>
    </source>
</evidence>
<dbReference type="Pfam" id="PF02056">
    <property type="entry name" value="Glyco_hydro_4"/>
    <property type="match status" value="1"/>
</dbReference>
<evidence type="ECO:0000256" key="4">
    <source>
        <dbReference type="ARBA" id="ARBA00022801"/>
    </source>
</evidence>
<dbReference type="PRINTS" id="PR00732">
    <property type="entry name" value="GLHYDRLASE4"/>
</dbReference>
<dbReference type="AlphaFoldDB" id="A0A1Y1RUM8"/>
<evidence type="ECO:0000313" key="14">
    <source>
        <dbReference type="EMBL" id="ORC32758.1"/>
    </source>
</evidence>
<keyword evidence="10" id="KW-0533">Nickel</keyword>
<keyword evidence="7" id="KW-0119">Carbohydrate metabolism</keyword>
<dbReference type="EMBL" id="MWQY01000020">
    <property type="protein sequence ID" value="ORC32758.1"/>
    <property type="molecule type" value="Genomic_DNA"/>
</dbReference>
<dbReference type="PROSITE" id="PS01324">
    <property type="entry name" value="GLYCOSYL_HYDROL_F4"/>
    <property type="match status" value="1"/>
</dbReference>
<keyword evidence="15" id="KW-1185">Reference proteome</keyword>
<evidence type="ECO:0000256" key="12">
    <source>
        <dbReference type="RuleBase" id="RU361152"/>
    </source>
</evidence>
<feature type="domain" description="Glycosyl hydrolase family 4 C-terminal" evidence="13">
    <location>
        <begin position="199"/>
        <end position="407"/>
    </location>
</feature>
<keyword evidence="4 12" id="KW-0378">Hydrolase</keyword>
<keyword evidence="10" id="KW-0170">Cobalt</keyword>
<keyword evidence="8 12" id="KW-0326">Glycosidase</keyword>
<dbReference type="InterPro" id="IPR053715">
    <property type="entry name" value="GH4_Enzyme_sf"/>
</dbReference>
<dbReference type="PANTHER" id="PTHR32092:SF6">
    <property type="entry name" value="ALPHA-GALACTOSIDASE"/>
    <property type="match status" value="1"/>
</dbReference>
<evidence type="ECO:0000256" key="10">
    <source>
        <dbReference type="PIRSR" id="PIRSR601088-3"/>
    </source>
</evidence>
<dbReference type="InterPro" id="IPR022616">
    <property type="entry name" value="Glyco_hydro_4_C"/>
</dbReference>
<comment type="cofactor">
    <cofactor evidence="12">
        <name>NAD(+)</name>
        <dbReference type="ChEBI" id="CHEBI:57540"/>
    </cofactor>
    <text evidence="12">Binds 1 NAD(+) per subunit.</text>
</comment>
<reference evidence="14 15" key="1">
    <citation type="submission" date="2017-03" db="EMBL/GenBank/DDBJ databases">
        <title>Draft Genome sequence of Marispirochaeta sp. strain JC444.</title>
        <authorList>
            <person name="Shivani Y."/>
            <person name="Subhash Y."/>
            <person name="Sasikala C."/>
            <person name="Ramana C."/>
        </authorList>
    </citation>
    <scope>NUCLEOTIDE SEQUENCE [LARGE SCALE GENOMIC DNA]</scope>
    <source>
        <strain evidence="14 15">JC444</strain>
    </source>
</reference>
<evidence type="ECO:0000256" key="1">
    <source>
        <dbReference type="ARBA" id="ARBA00001936"/>
    </source>
</evidence>
<dbReference type="SUPFAM" id="SSF51735">
    <property type="entry name" value="NAD(P)-binding Rossmann-fold domains"/>
    <property type="match status" value="1"/>
</dbReference>
<dbReference type="InterPro" id="IPR019802">
    <property type="entry name" value="GlycHydrolase_4_CS"/>
</dbReference>
<dbReference type="InterPro" id="IPR001088">
    <property type="entry name" value="Glyco_hydro_4"/>
</dbReference>
<dbReference type="GO" id="GO:0005975">
    <property type="term" value="P:carbohydrate metabolic process"/>
    <property type="evidence" value="ECO:0007669"/>
    <property type="project" value="InterPro"/>
</dbReference>
<dbReference type="SUPFAM" id="SSF56327">
    <property type="entry name" value="LDH C-terminal domain-like"/>
    <property type="match status" value="1"/>
</dbReference>
<dbReference type="GO" id="GO:0004553">
    <property type="term" value="F:hydrolase activity, hydrolyzing O-glycosyl compounds"/>
    <property type="evidence" value="ECO:0007669"/>
    <property type="project" value="InterPro"/>
</dbReference>
<evidence type="ECO:0000313" key="15">
    <source>
        <dbReference type="Proteomes" id="UP000192343"/>
    </source>
</evidence>
<proteinExistence type="inferred from homology"/>
<evidence type="ECO:0000256" key="8">
    <source>
        <dbReference type="ARBA" id="ARBA00023295"/>
    </source>
</evidence>
<evidence type="ECO:0000256" key="9">
    <source>
        <dbReference type="PIRSR" id="PIRSR601088-2"/>
    </source>
</evidence>
<feature type="binding site" evidence="9">
    <location>
        <position position="151"/>
    </location>
    <ligand>
        <name>substrate</name>
    </ligand>
</feature>
<dbReference type="STRING" id="1963862.B4O97_15805"/>
<dbReference type="GO" id="GO:0016616">
    <property type="term" value="F:oxidoreductase activity, acting on the CH-OH group of donors, NAD or NADP as acceptor"/>
    <property type="evidence" value="ECO:0007669"/>
    <property type="project" value="InterPro"/>
</dbReference>
<dbReference type="GO" id="GO:0046872">
    <property type="term" value="F:metal ion binding"/>
    <property type="evidence" value="ECO:0007669"/>
    <property type="project" value="UniProtKB-KW"/>
</dbReference>
<dbReference type="NCBIfam" id="NF011657">
    <property type="entry name" value="PRK15076.1"/>
    <property type="match status" value="1"/>
</dbReference>
<keyword evidence="10" id="KW-0408">Iron</keyword>
<organism evidence="14 15">
    <name type="scientific">Marispirochaeta aestuarii</name>
    <dbReference type="NCBI Taxonomy" id="1963862"/>
    <lineage>
        <taxon>Bacteria</taxon>
        <taxon>Pseudomonadati</taxon>
        <taxon>Spirochaetota</taxon>
        <taxon>Spirochaetia</taxon>
        <taxon>Spirochaetales</taxon>
        <taxon>Spirochaetaceae</taxon>
        <taxon>Marispirochaeta</taxon>
    </lineage>
</organism>
<keyword evidence="5 12" id="KW-0520">NAD</keyword>
<evidence type="ECO:0000256" key="5">
    <source>
        <dbReference type="ARBA" id="ARBA00023027"/>
    </source>
</evidence>